<feature type="compositionally biased region" description="Low complexity" evidence="2">
    <location>
        <begin position="116"/>
        <end position="125"/>
    </location>
</feature>
<evidence type="ECO:0000313" key="4">
    <source>
        <dbReference type="EMBL" id="BAS99215.1"/>
    </source>
</evidence>
<evidence type="ECO:0000256" key="2">
    <source>
        <dbReference type="SAM" id="MobiDB-lite"/>
    </source>
</evidence>
<dbReference type="GO" id="GO:0009627">
    <property type="term" value="P:systemic acquired resistance"/>
    <property type="evidence" value="ECO:0007669"/>
    <property type="project" value="InterPro"/>
</dbReference>
<gene>
    <name evidence="4" type="ordered locus">Os06g0688300</name>
    <name evidence="4" type="ORF">OSNPB_060688300</name>
</gene>
<dbReference type="Gramene" id="Os06t0688300-00">
    <property type="protein sequence ID" value="Os06t0688300-00"/>
    <property type="gene ID" value="Os06g0688300"/>
</dbReference>
<protein>
    <submittedName>
        <fullName evidence="4">Os06g0688300 protein</fullName>
    </submittedName>
</protein>
<dbReference type="Gene3D" id="2.40.40.10">
    <property type="entry name" value="RlpA-like domain"/>
    <property type="match status" value="1"/>
</dbReference>
<feature type="signal peptide" evidence="3">
    <location>
        <begin position="1"/>
        <end position="22"/>
    </location>
</feature>
<reference evidence="4 5" key="2">
    <citation type="journal article" date="2013" name="Plant Cell Physiol.">
        <title>Rice Annotation Project Database (RAP-DB): an integrative and interactive database for rice genomics.</title>
        <authorList>
            <person name="Sakai H."/>
            <person name="Lee S.S."/>
            <person name="Tanaka T."/>
            <person name="Numa H."/>
            <person name="Kim J."/>
            <person name="Kawahara Y."/>
            <person name="Wakimoto H."/>
            <person name="Yang C.C."/>
            <person name="Iwamoto M."/>
            <person name="Abe T."/>
            <person name="Yamada Y."/>
            <person name="Muto A."/>
            <person name="Inokuchi H."/>
            <person name="Ikemura T."/>
            <person name="Matsumoto T."/>
            <person name="Sasaki T."/>
            <person name="Itoh T."/>
        </authorList>
    </citation>
    <scope>NUCLEOTIDE SEQUENCE [LARGE SCALE GENOMIC DNA]</scope>
    <source>
        <strain evidence="5">cv. Nipponbare</strain>
    </source>
</reference>
<dbReference type="PANTHER" id="PTHR47295">
    <property type="entry name" value="EG45-LIKE DOMAIN CONTAINING PROTEIN 1-RELATED"/>
    <property type="match status" value="1"/>
</dbReference>
<evidence type="ECO:0000256" key="3">
    <source>
        <dbReference type="SAM" id="SignalP"/>
    </source>
</evidence>
<dbReference type="InParanoid" id="A0A0P0X0H0"/>
<dbReference type="AlphaFoldDB" id="A0A0P0X0H0"/>
<dbReference type="PaxDb" id="39947-A0A0P0X0H0"/>
<dbReference type="STRING" id="39947.A0A0P0X0H0"/>
<evidence type="ECO:0000256" key="1">
    <source>
        <dbReference type="ARBA" id="ARBA00022729"/>
    </source>
</evidence>
<feature type="compositionally biased region" description="Pro residues" evidence="2">
    <location>
        <begin position="106"/>
        <end position="115"/>
    </location>
</feature>
<name>A0A0P0X0H0_ORYSJ</name>
<dbReference type="SUPFAM" id="SSF50685">
    <property type="entry name" value="Barwin-like endoglucanases"/>
    <property type="match status" value="1"/>
</dbReference>
<keyword evidence="1 3" id="KW-0732">Signal</keyword>
<dbReference type="InterPro" id="IPR036908">
    <property type="entry name" value="RlpA-like_sf"/>
</dbReference>
<reference evidence="5" key="1">
    <citation type="journal article" date="2005" name="Nature">
        <title>The map-based sequence of the rice genome.</title>
        <authorList>
            <consortium name="International rice genome sequencing project (IRGSP)"/>
            <person name="Matsumoto T."/>
            <person name="Wu J."/>
            <person name="Kanamori H."/>
            <person name="Katayose Y."/>
            <person name="Fujisawa M."/>
            <person name="Namiki N."/>
            <person name="Mizuno H."/>
            <person name="Yamamoto K."/>
            <person name="Antonio B.A."/>
            <person name="Baba T."/>
            <person name="Sakata K."/>
            <person name="Nagamura Y."/>
            <person name="Aoki H."/>
            <person name="Arikawa K."/>
            <person name="Arita K."/>
            <person name="Bito T."/>
            <person name="Chiden Y."/>
            <person name="Fujitsuka N."/>
            <person name="Fukunaka R."/>
            <person name="Hamada M."/>
            <person name="Harada C."/>
            <person name="Hayashi A."/>
            <person name="Hijishita S."/>
            <person name="Honda M."/>
            <person name="Hosokawa S."/>
            <person name="Ichikawa Y."/>
            <person name="Idonuma A."/>
            <person name="Iijima M."/>
            <person name="Ikeda M."/>
            <person name="Ikeno M."/>
            <person name="Ito K."/>
            <person name="Ito S."/>
            <person name="Ito T."/>
            <person name="Ito Y."/>
            <person name="Ito Y."/>
            <person name="Iwabuchi A."/>
            <person name="Kamiya K."/>
            <person name="Karasawa W."/>
            <person name="Kurita K."/>
            <person name="Katagiri S."/>
            <person name="Kikuta A."/>
            <person name="Kobayashi H."/>
            <person name="Kobayashi N."/>
            <person name="Machita K."/>
            <person name="Maehara T."/>
            <person name="Masukawa M."/>
            <person name="Mizubayashi T."/>
            <person name="Mukai Y."/>
            <person name="Nagasaki H."/>
            <person name="Nagata Y."/>
            <person name="Naito S."/>
            <person name="Nakashima M."/>
            <person name="Nakama Y."/>
            <person name="Nakamichi Y."/>
            <person name="Nakamura M."/>
            <person name="Meguro A."/>
            <person name="Negishi M."/>
            <person name="Ohta I."/>
            <person name="Ohta T."/>
            <person name="Okamoto M."/>
            <person name="Ono N."/>
            <person name="Saji S."/>
            <person name="Sakaguchi M."/>
            <person name="Sakai K."/>
            <person name="Shibata M."/>
            <person name="Shimokawa T."/>
            <person name="Song J."/>
            <person name="Takazaki Y."/>
            <person name="Terasawa K."/>
            <person name="Tsugane M."/>
            <person name="Tsuji K."/>
            <person name="Ueda S."/>
            <person name="Waki K."/>
            <person name="Yamagata H."/>
            <person name="Yamamoto M."/>
            <person name="Yamamoto S."/>
            <person name="Yamane H."/>
            <person name="Yoshiki S."/>
            <person name="Yoshihara R."/>
            <person name="Yukawa K."/>
            <person name="Zhong H."/>
            <person name="Yano M."/>
            <person name="Yuan Q."/>
            <person name="Ouyang S."/>
            <person name="Liu J."/>
            <person name="Jones K.M."/>
            <person name="Gansberger K."/>
            <person name="Moffat K."/>
            <person name="Hill J."/>
            <person name="Bera J."/>
            <person name="Fadrosh D."/>
            <person name="Jin S."/>
            <person name="Johri S."/>
            <person name="Kim M."/>
            <person name="Overton L."/>
            <person name="Reardon M."/>
            <person name="Tsitrin T."/>
            <person name="Vuong H."/>
            <person name="Weaver B."/>
            <person name="Ciecko A."/>
            <person name="Tallon L."/>
            <person name="Jackson J."/>
            <person name="Pai G."/>
            <person name="Aken S.V."/>
            <person name="Utterback T."/>
            <person name="Reidmuller S."/>
            <person name="Feldblyum T."/>
            <person name="Hsiao J."/>
            <person name="Zismann V."/>
            <person name="Iobst S."/>
            <person name="de Vazeille A.R."/>
            <person name="Buell C.R."/>
            <person name="Ying K."/>
            <person name="Li Y."/>
            <person name="Lu T."/>
            <person name="Huang Y."/>
            <person name="Zhao Q."/>
            <person name="Feng Q."/>
            <person name="Zhang L."/>
            <person name="Zhu J."/>
            <person name="Weng Q."/>
            <person name="Mu J."/>
            <person name="Lu Y."/>
            <person name="Fan D."/>
            <person name="Liu Y."/>
            <person name="Guan J."/>
            <person name="Zhang Y."/>
            <person name="Yu S."/>
            <person name="Liu X."/>
            <person name="Zhang Y."/>
            <person name="Hong G."/>
            <person name="Han B."/>
            <person name="Choisne N."/>
            <person name="Demange N."/>
            <person name="Orjeda G."/>
            <person name="Samain S."/>
            <person name="Cattolico L."/>
            <person name="Pelletier E."/>
            <person name="Couloux A."/>
            <person name="Segurens B."/>
            <person name="Wincker P."/>
            <person name="D'Hont A."/>
            <person name="Scarpelli C."/>
            <person name="Weissenbach J."/>
            <person name="Salanoubat M."/>
            <person name="Quetier F."/>
            <person name="Yu Y."/>
            <person name="Kim H.R."/>
            <person name="Rambo T."/>
            <person name="Currie J."/>
            <person name="Collura K."/>
            <person name="Luo M."/>
            <person name="Yang T."/>
            <person name="Ammiraju J.S.S."/>
            <person name="Engler F."/>
            <person name="Soderlund C."/>
            <person name="Wing R.A."/>
            <person name="Palmer L.E."/>
            <person name="de la Bastide M."/>
            <person name="Spiegel L."/>
            <person name="Nascimento L."/>
            <person name="Zutavern T."/>
            <person name="O'Shaughnessy A."/>
            <person name="Dike S."/>
            <person name="Dedhia N."/>
            <person name="Preston R."/>
            <person name="Balija V."/>
            <person name="McCombie W.R."/>
            <person name="Chow T."/>
            <person name="Chen H."/>
            <person name="Chung M."/>
            <person name="Chen C."/>
            <person name="Shaw J."/>
            <person name="Wu H."/>
            <person name="Hsiao K."/>
            <person name="Chao Y."/>
            <person name="Chu M."/>
            <person name="Cheng C."/>
            <person name="Hour A."/>
            <person name="Lee P."/>
            <person name="Lin S."/>
            <person name="Lin Y."/>
            <person name="Liou J."/>
            <person name="Liu S."/>
            <person name="Hsing Y."/>
            <person name="Raghuvanshi S."/>
            <person name="Mohanty A."/>
            <person name="Bharti A.K."/>
            <person name="Gaur A."/>
            <person name="Gupta V."/>
            <person name="Kumar D."/>
            <person name="Ravi V."/>
            <person name="Vij S."/>
            <person name="Kapur A."/>
            <person name="Khurana P."/>
            <person name="Khurana P."/>
            <person name="Khurana J.P."/>
            <person name="Tyagi A.K."/>
            <person name="Gaikwad K."/>
            <person name="Singh A."/>
            <person name="Dalal V."/>
            <person name="Srivastava S."/>
            <person name="Dixit A."/>
            <person name="Pal A.K."/>
            <person name="Ghazi I.A."/>
            <person name="Yadav M."/>
            <person name="Pandit A."/>
            <person name="Bhargava A."/>
            <person name="Sureshbabu K."/>
            <person name="Batra K."/>
            <person name="Sharma T.R."/>
            <person name="Mohapatra T."/>
            <person name="Singh N.K."/>
            <person name="Messing J."/>
            <person name="Nelson A.B."/>
            <person name="Fuks G."/>
            <person name="Kavchok S."/>
            <person name="Keizer G."/>
            <person name="Linton E."/>
            <person name="Llaca V."/>
            <person name="Song R."/>
            <person name="Tanyolac B."/>
            <person name="Young S."/>
            <person name="Ho-Il K."/>
            <person name="Hahn J.H."/>
            <person name="Sangsakoo G."/>
            <person name="Vanavichit A."/>
            <person name="de Mattos Luiz.A.T."/>
            <person name="Zimmer P.D."/>
            <person name="Malone G."/>
            <person name="Dellagostin O."/>
            <person name="de Oliveira A.C."/>
            <person name="Bevan M."/>
            <person name="Bancroft I."/>
            <person name="Minx P."/>
            <person name="Cordum H."/>
            <person name="Wilson R."/>
            <person name="Cheng Z."/>
            <person name="Jin W."/>
            <person name="Jiang J."/>
            <person name="Leong S.A."/>
            <person name="Iwama H."/>
            <person name="Gojobori T."/>
            <person name="Itoh T."/>
            <person name="Niimura Y."/>
            <person name="Fujii Y."/>
            <person name="Habara T."/>
            <person name="Sakai H."/>
            <person name="Sato Y."/>
            <person name="Wilson G."/>
            <person name="Kumar K."/>
            <person name="McCouch S."/>
            <person name="Juretic N."/>
            <person name="Hoen D."/>
            <person name="Wright S."/>
            <person name="Bruskiewich R."/>
            <person name="Bureau T."/>
            <person name="Miyao A."/>
            <person name="Hirochika H."/>
            <person name="Nishikawa T."/>
            <person name="Kadowaki K."/>
            <person name="Sugiura M."/>
            <person name="Burr B."/>
            <person name="Sasaki T."/>
        </authorList>
    </citation>
    <scope>NUCLEOTIDE SEQUENCE [LARGE SCALE GENOMIC DNA]</scope>
    <source>
        <strain evidence="5">cv. Nipponbare</strain>
    </source>
</reference>
<feature type="region of interest" description="Disordered" evidence="2">
    <location>
        <begin position="77"/>
        <end position="125"/>
    </location>
</feature>
<reference evidence="4 5" key="3">
    <citation type="journal article" date="2013" name="Rice">
        <title>Improvement of the Oryza sativa Nipponbare reference genome using next generation sequence and optical map data.</title>
        <authorList>
            <person name="Kawahara Y."/>
            <person name="de la Bastide M."/>
            <person name="Hamilton J.P."/>
            <person name="Kanamori H."/>
            <person name="McCombie W.R."/>
            <person name="Ouyang S."/>
            <person name="Schwartz D.C."/>
            <person name="Tanaka T."/>
            <person name="Wu J."/>
            <person name="Zhou S."/>
            <person name="Childs K.L."/>
            <person name="Davidson R.M."/>
            <person name="Lin H."/>
            <person name="Quesada-Ocampo L."/>
            <person name="Vaillancourt B."/>
            <person name="Sakai H."/>
            <person name="Lee S.S."/>
            <person name="Kim J."/>
            <person name="Numa H."/>
            <person name="Itoh T."/>
            <person name="Buell C.R."/>
            <person name="Matsumoto T."/>
        </authorList>
    </citation>
    <scope>NUCLEOTIDE SEQUENCE [LARGE SCALE GENOMIC DNA]</scope>
    <source>
        <strain evidence="5">cv. Nipponbare</strain>
    </source>
</reference>
<feature type="compositionally biased region" description="Low complexity" evidence="2">
    <location>
        <begin position="78"/>
        <end position="105"/>
    </location>
</feature>
<dbReference type="InterPro" id="IPR044206">
    <property type="entry name" value="EGC1/2"/>
</dbReference>
<dbReference type="PANTHER" id="PTHR47295:SF14">
    <property type="entry name" value="OS06G0688300 PROTEIN"/>
    <property type="match status" value="1"/>
</dbReference>
<feature type="chain" id="PRO_5006056922" evidence="3">
    <location>
        <begin position="23"/>
        <end position="134"/>
    </location>
</feature>
<evidence type="ECO:0000313" key="5">
    <source>
        <dbReference type="Proteomes" id="UP000059680"/>
    </source>
</evidence>
<keyword evidence="5" id="KW-1185">Reference proteome</keyword>
<proteinExistence type="predicted"/>
<organism evidence="4 5">
    <name type="scientific">Oryza sativa subsp. japonica</name>
    <name type="common">Rice</name>
    <dbReference type="NCBI Taxonomy" id="39947"/>
    <lineage>
        <taxon>Eukaryota</taxon>
        <taxon>Viridiplantae</taxon>
        <taxon>Streptophyta</taxon>
        <taxon>Embryophyta</taxon>
        <taxon>Tracheophyta</taxon>
        <taxon>Spermatophyta</taxon>
        <taxon>Magnoliopsida</taxon>
        <taxon>Liliopsida</taxon>
        <taxon>Poales</taxon>
        <taxon>Poaceae</taxon>
        <taxon>BOP clade</taxon>
        <taxon>Oryzoideae</taxon>
        <taxon>Oryzeae</taxon>
        <taxon>Oryzinae</taxon>
        <taxon>Oryza</taxon>
        <taxon>Oryza sativa</taxon>
    </lineage>
</organism>
<accession>A0A0P0X0H0</accession>
<dbReference type="EMBL" id="AP014962">
    <property type="protein sequence ID" value="BAS99215.1"/>
    <property type="molecule type" value="Genomic_DNA"/>
</dbReference>
<sequence>MAKIAFLLAAALLLGLVSVSQAIQGTATFYTTYNPSACYGNQDNGRMIAAASDGLWAGGKICGTMFTVRCVGQPTPCPTRAAAAPSPSRSSTAAPAAPLPSTSPGRPSPPSPTPSPARSSSTTNSTYHTLHIYI</sequence>
<dbReference type="Proteomes" id="UP000059680">
    <property type="component" value="Chromosome 6"/>
</dbReference>
<dbReference type="GO" id="GO:0048046">
    <property type="term" value="C:apoplast"/>
    <property type="evidence" value="ECO:0007669"/>
    <property type="project" value="InterPro"/>
</dbReference>